<accession>A0ABR7HTK3</accession>
<dbReference type="Pfam" id="PF17479">
    <property type="entry name" value="DUF3048_C"/>
    <property type="match status" value="1"/>
</dbReference>
<name>A0ABR7HTK3_9FIRM</name>
<evidence type="ECO:0000259" key="3">
    <source>
        <dbReference type="Pfam" id="PF11258"/>
    </source>
</evidence>
<proteinExistence type="predicted"/>
<organism evidence="5 6">
    <name type="scientific">Pseudoflavonifractor hominis</name>
    <dbReference type="NCBI Taxonomy" id="2763059"/>
    <lineage>
        <taxon>Bacteria</taxon>
        <taxon>Bacillati</taxon>
        <taxon>Bacillota</taxon>
        <taxon>Clostridia</taxon>
        <taxon>Eubacteriales</taxon>
        <taxon>Oscillospiraceae</taxon>
        <taxon>Pseudoflavonifractor</taxon>
    </lineage>
</organism>
<evidence type="ECO:0000256" key="1">
    <source>
        <dbReference type="SAM" id="MobiDB-lite"/>
    </source>
</evidence>
<gene>
    <name evidence="5" type="ORF">H8S34_08400</name>
</gene>
<feature type="signal peptide" evidence="2">
    <location>
        <begin position="1"/>
        <end position="21"/>
    </location>
</feature>
<keyword evidence="6" id="KW-1185">Reference proteome</keyword>
<evidence type="ECO:0000313" key="6">
    <source>
        <dbReference type="Proteomes" id="UP000660021"/>
    </source>
</evidence>
<evidence type="ECO:0000256" key="2">
    <source>
        <dbReference type="SAM" id="SignalP"/>
    </source>
</evidence>
<sequence>MLTKKLAPLCLALLLGLSACGKPTAQVSPAPEHSLPVRTPEPIPTPTPEPEYTGPVNPLTGLPIAEEYANRRPVAIMLNNLKQALPQVGVSDADIIYECLAEGGITRMLGVYQDLSQAGAIGSIRSSRPYYLELALGHDAVYIHAGGSPDAYEKIRAWNVTALDGVNGPYCGSSPGSNLMWRDADRRRNMGYEHSVITTGETIVERFAGYSFRQEHKEGYTYEMNFLPDGTPSGGVTANTITVPFSNVKTGVFTYDPEQELYLVEEYGKPYVDGNTGEQVGVTNVLILKTRCSAIRGDDKGRITVDLTSGGTGYYACGGQLIDILWSKGGRNEQLRYTDLNGNPISLGAGHSYVNIVPLDSDVEIQG</sequence>
<feature type="chain" id="PRO_5046973645" evidence="2">
    <location>
        <begin position="22"/>
        <end position="367"/>
    </location>
</feature>
<feature type="domain" description="DUF3048" evidence="3">
    <location>
        <begin position="59"/>
        <end position="207"/>
    </location>
</feature>
<dbReference type="Pfam" id="PF11258">
    <property type="entry name" value="DUF3048"/>
    <property type="match status" value="1"/>
</dbReference>
<dbReference type="PROSITE" id="PS51257">
    <property type="entry name" value="PROKAR_LIPOPROTEIN"/>
    <property type="match status" value="1"/>
</dbReference>
<dbReference type="InterPro" id="IPR035328">
    <property type="entry name" value="DUF3048_C"/>
</dbReference>
<dbReference type="Proteomes" id="UP000660021">
    <property type="component" value="Unassembled WGS sequence"/>
</dbReference>
<evidence type="ECO:0000259" key="4">
    <source>
        <dbReference type="Pfam" id="PF17479"/>
    </source>
</evidence>
<dbReference type="EMBL" id="JACOPR010000004">
    <property type="protein sequence ID" value="MBC5730849.1"/>
    <property type="molecule type" value="Genomic_DNA"/>
</dbReference>
<feature type="compositionally biased region" description="Pro residues" evidence="1">
    <location>
        <begin position="39"/>
        <end position="49"/>
    </location>
</feature>
<reference evidence="5 6" key="1">
    <citation type="submission" date="2020-08" db="EMBL/GenBank/DDBJ databases">
        <title>Genome public.</title>
        <authorList>
            <person name="Liu C."/>
            <person name="Sun Q."/>
        </authorList>
    </citation>
    <scope>NUCLEOTIDE SEQUENCE [LARGE SCALE GENOMIC DNA]</scope>
    <source>
        <strain evidence="5 6">New-38</strain>
    </source>
</reference>
<evidence type="ECO:0000313" key="5">
    <source>
        <dbReference type="EMBL" id="MBC5730849.1"/>
    </source>
</evidence>
<keyword evidence="2" id="KW-0732">Signal</keyword>
<comment type="caution">
    <text evidence="5">The sequence shown here is derived from an EMBL/GenBank/DDBJ whole genome shotgun (WGS) entry which is preliminary data.</text>
</comment>
<dbReference type="SUPFAM" id="SSF159774">
    <property type="entry name" value="YerB-like"/>
    <property type="match status" value="1"/>
</dbReference>
<feature type="region of interest" description="Disordered" evidence="1">
    <location>
        <begin position="27"/>
        <end position="57"/>
    </location>
</feature>
<protein>
    <submittedName>
        <fullName evidence="5">DUF3048 domain-containing protein</fullName>
    </submittedName>
</protein>
<dbReference type="RefSeq" id="WP_186963710.1">
    <property type="nucleotide sequence ID" value="NZ_JACOPR010000004.1"/>
</dbReference>
<feature type="domain" description="DUF3048" evidence="4">
    <location>
        <begin position="241"/>
        <end position="354"/>
    </location>
</feature>
<dbReference type="Gene3D" id="3.50.90.10">
    <property type="entry name" value="YerB-like"/>
    <property type="match status" value="1"/>
</dbReference>
<dbReference type="InterPro" id="IPR023158">
    <property type="entry name" value="YerB-like_sf"/>
</dbReference>
<dbReference type="InterPro" id="IPR021416">
    <property type="entry name" value="DUF3048_N"/>
</dbReference>